<comment type="caution">
    <text evidence="2">The sequence shown here is derived from an EMBL/GenBank/DDBJ whole genome shotgun (WGS) entry which is preliminary data.</text>
</comment>
<dbReference type="Proteomes" id="UP001523566">
    <property type="component" value="Unassembled WGS sequence"/>
</dbReference>
<organism evidence="2 3">
    <name type="scientific">Aequitasia blattaphilus</name>
    <dbReference type="NCBI Taxonomy" id="2949332"/>
    <lineage>
        <taxon>Bacteria</taxon>
        <taxon>Bacillati</taxon>
        <taxon>Bacillota</taxon>
        <taxon>Clostridia</taxon>
        <taxon>Lachnospirales</taxon>
        <taxon>Lachnospiraceae</taxon>
        <taxon>Aequitasia</taxon>
    </lineage>
</organism>
<reference evidence="2 3" key="1">
    <citation type="journal article" date="2022" name="Genome Biol. Evol.">
        <title>Host diet, physiology and behaviors set the stage for Lachnospiraceae cladogenesis.</title>
        <authorList>
            <person name="Vera-Ponce De Leon A."/>
            <person name="Schneider M."/>
            <person name="Jahnes B.C."/>
            <person name="Sadowski V."/>
            <person name="Camuy-Velez L.A."/>
            <person name="Duan J."/>
            <person name="Sabree Z.L."/>
        </authorList>
    </citation>
    <scope>NUCLEOTIDE SEQUENCE [LARGE SCALE GENOMIC DNA]</scope>
    <source>
        <strain evidence="2 3">PAL113</strain>
    </source>
</reference>
<dbReference type="EMBL" id="JAMZFW010000021">
    <property type="protein sequence ID" value="MCP1103241.1"/>
    <property type="molecule type" value="Genomic_DNA"/>
</dbReference>
<dbReference type="InterPro" id="IPR009339">
    <property type="entry name" value="DUF998"/>
</dbReference>
<keyword evidence="3" id="KW-1185">Reference proteome</keyword>
<feature type="transmembrane region" description="Helical" evidence="1">
    <location>
        <begin position="186"/>
        <end position="206"/>
    </location>
</feature>
<evidence type="ECO:0000313" key="3">
    <source>
        <dbReference type="Proteomes" id="UP001523566"/>
    </source>
</evidence>
<gene>
    <name evidence="2" type="ORF">NK125_12585</name>
</gene>
<protein>
    <submittedName>
        <fullName evidence="2">DUF998 domain-containing protein</fullName>
    </submittedName>
</protein>
<proteinExistence type="predicted"/>
<keyword evidence="1" id="KW-0472">Membrane</keyword>
<keyword evidence="1" id="KW-1133">Transmembrane helix</keyword>
<keyword evidence="1" id="KW-0812">Transmembrane</keyword>
<evidence type="ECO:0000256" key="1">
    <source>
        <dbReference type="SAM" id="Phobius"/>
    </source>
</evidence>
<dbReference type="RefSeq" id="WP_262067015.1">
    <property type="nucleotide sequence ID" value="NZ_JAMXOD010000021.1"/>
</dbReference>
<name>A0ABT1EC40_9FIRM</name>
<accession>A0ABT1EC40</accession>
<feature type="transmembrane region" description="Helical" evidence="1">
    <location>
        <begin position="89"/>
        <end position="109"/>
    </location>
</feature>
<evidence type="ECO:0000313" key="2">
    <source>
        <dbReference type="EMBL" id="MCP1103241.1"/>
    </source>
</evidence>
<feature type="transmembrane region" description="Helical" evidence="1">
    <location>
        <begin position="121"/>
        <end position="142"/>
    </location>
</feature>
<sequence length="215" mass="23488">MKKTLINWLGLLGVVGLLSYTAGVVLSPLAYPGYDWKAQAVSDLFAMNAPSLLLWNQLTSLCGTCVMVSVMSVCVFIRDKLNRRIRVGIYLFAAMQWVSTVGYSMFPLAEGGMEGRSFQDIMHIVVTVLVVLLSVASMIVIMIGSFDKKRYPSLGIWAALTLTMMLAGAIGVNLVRSDYFGIPERFSVFAGMGFAAVLGVYLFNGFKVDGDVRII</sequence>
<feature type="transmembrane region" description="Helical" evidence="1">
    <location>
        <begin position="154"/>
        <end position="174"/>
    </location>
</feature>
<dbReference type="Pfam" id="PF06197">
    <property type="entry name" value="DUF998"/>
    <property type="match status" value="1"/>
</dbReference>
<feature type="transmembrane region" description="Helical" evidence="1">
    <location>
        <begin position="54"/>
        <end position="77"/>
    </location>
</feature>